<dbReference type="InterPro" id="IPR008918">
    <property type="entry name" value="HhH2"/>
</dbReference>
<evidence type="ECO:0000256" key="7">
    <source>
        <dbReference type="ARBA" id="ARBA00022759"/>
    </source>
</evidence>
<dbReference type="EMBL" id="OZ034838">
    <property type="protein sequence ID" value="CAL1678914.1"/>
    <property type="molecule type" value="Genomic_DNA"/>
</dbReference>
<dbReference type="GO" id="GO:0046872">
    <property type="term" value="F:metal ion binding"/>
    <property type="evidence" value="ECO:0007669"/>
    <property type="project" value="UniProtKB-UniRule"/>
</dbReference>
<name>A0AAV2NHL9_9HYME</name>
<dbReference type="InterPro" id="IPR029060">
    <property type="entry name" value="PIN-like_dom_sf"/>
</dbReference>
<dbReference type="Proteomes" id="UP001497644">
    <property type="component" value="Chromosome 15"/>
</dbReference>
<dbReference type="Gene3D" id="1.10.150.20">
    <property type="entry name" value="5' to 3' exonuclease, C-terminal subdomain"/>
    <property type="match status" value="1"/>
</dbReference>
<feature type="compositionally biased region" description="Basic and acidic residues" evidence="18">
    <location>
        <begin position="409"/>
        <end position="421"/>
    </location>
</feature>
<evidence type="ECO:0000256" key="4">
    <source>
        <dbReference type="ARBA" id="ARBA00022553"/>
    </source>
</evidence>
<comment type="cofactor">
    <cofactor evidence="17">
        <name>Mg(2+)</name>
        <dbReference type="ChEBI" id="CHEBI:18420"/>
    </cofactor>
    <text evidence="17">Binds 2 magnesium ions per subunit. They probably participate in the reaction catalyzed by the enzyme. May bind an additional third magnesium ion after substrate binding.</text>
</comment>
<dbReference type="InterPro" id="IPR044752">
    <property type="entry name" value="PIN-like_EXO1"/>
</dbReference>
<keyword evidence="9 17" id="KW-0228">DNA excision</keyword>
<keyword evidence="11 17" id="KW-0269">Exonuclease</keyword>
<evidence type="ECO:0000259" key="19">
    <source>
        <dbReference type="SMART" id="SM00484"/>
    </source>
</evidence>
<evidence type="ECO:0000256" key="11">
    <source>
        <dbReference type="ARBA" id="ARBA00022839"/>
    </source>
</evidence>
<dbReference type="CDD" id="cd09908">
    <property type="entry name" value="H3TH_EXO1"/>
    <property type="match status" value="1"/>
</dbReference>
<evidence type="ECO:0000313" key="22">
    <source>
        <dbReference type="Proteomes" id="UP001497644"/>
    </source>
</evidence>
<keyword evidence="12 17" id="KW-0460">Magnesium</keyword>
<dbReference type="GO" id="GO:0003677">
    <property type="term" value="F:DNA binding"/>
    <property type="evidence" value="ECO:0007669"/>
    <property type="project" value="UniProtKB-UniRule"/>
</dbReference>
<evidence type="ECO:0000256" key="15">
    <source>
        <dbReference type="ARBA" id="ARBA00023204"/>
    </source>
</evidence>
<comment type="similarity">
    <text evidence="2 17">Belongs to the XPG/RAD2 endonuclease family. EXO1 subfamily.</text>
</comment>
<keyword evidence="15 17" id="KW-0234">DNA repair</keyword>
<evidence type="ECO:0000313" key="21">
    <source>
        <dbReference type="EMBL" id="CAL1678914.1"/>
    </source>
</evidence>
<dbReference type="AlphaFoldDB" id="A0AAV2NHL9"/>
<sequence length="735" mass="84185">MGITGLLTFLEKSSKRTNIREFSGGVVAIDSYCWLHKGVFSCAEKLMMGQTTNAYVLYCIKYIDMLLRYKIKPILVFDGRRLPAKEQTEIKRRQTRQMNRQKAIELIQMGQVAEGRNLLKRAIDITHEIALELIKHCQNENIDCIIAPYEADAQLAYLNISGIADVVITEDSDLTLFGCKKVFFKMDFNGNGVLIEQDQLHLAMNIRPEQFDMDKFRYTCILSGCDYLPSLPGIGLAKARKFIARNTDHNIHRALTRIGSVLNMKSLIVTQEYRDAFILADITFKYQLVFCPLQRKQVRLNPPTIDITKDQLQYAGKELDANLALQLALGNCDPSTLKIVHNFNPDKIERKRKRDMEAGQTLTIYTSIWSSKYKLKTKNYVSFSKEANSSNSEVNSSNIPKKELALQRNLDEENSDEHTSSELHNNPTVPCNRLSECQDSDENAILDMYNLNQDAKLTFSAEKKEEEYLCFAEKNTSPELFKSRNPFVKRVSDLTTSPSVLFNGNCRRKGKNLMRIRRTIIDENIIVESKYFSTQDNEKHNVCELENKRIEDVLKNTECNIIPETSNSTYDSRANQEQLEMLSIAEIANSVKAIDDAILSDQNECLTNTCEDISEKSYSNYSMSQISHCTTIDKDYVLDKFLSSSNTESTNDSINYENANSLQDNLSKCLNIKDYEVSLDKKEIFKKRSSVNLASRVNSVTKRKHLRQSKQLSLVPKQQSLLSMYGFQKRTIYEQ</sequence>
<dbReference type="GO" id="GO:0006298">
    <property type="term" value="P:mismatch repair"/>
    <property type="evidence" value="ECO:0007669"/>
    <property type="project" value="TreeGrafter"/>
</dbReference>
<organism evidence="21 22">
    <name type="scientific">Lasius platythorax</name>
    <dbReference type="NCBI Taxonomy" id="488582"/>
    <lineage>
        <taxon>Eukaryota</taxon>
        <taxon>Metazoa</taxon>
        <taxon>Ecdysozoa</taxon>
        <taxon>Arthropoda</taxon>
        <taxon>Hexapoda</taxon>
        <taxon>Insecta</taxon>
        <taxon>Pterygota</taxon>
        <taxon>Neoptera</taxon>
        <taxon>Endopterygota</taxon>
        <taxon>Hymenoptera</taxon>
        <taxon>Apocrita</taxon>
        <taxon>Aculeata</taxon>
        <taxon>Formicoidea</taxon>
        <taxon>Formicidae</taxon>
        <taxon>Formicinae</taxon>
        <taxon>Lasius</taxon>
        <taxon>Lasius</taxon>
    </lineage>
</organism>
<comment type="function">
    <text evidence="17">5'-&gt;3' double-stranded DNA exonuclease which may also possess a cryptic 3'-&gt;5' double-stranded DNA exonuclease activity. Functions in DNA mismatch repair.</text>
</comment>
<dbReference type="PANTHER" id="PTHR11081">
    <property type="entry name" value="FLAP ENDONUCLEASE FAMILY MEMBER"/>
    <property type="match status" value="1"/>
</dbReference>
<protein>
    <recommendedName>
        <fullName evidence="3 17">Exonuclease 1</fullName>
        <ecNumber evidence="17">3.1.-.-</ecNumber>
    </recommendedName>
</protein>
<dbReference type="EC" id="3.1.-.-" evidence="17"/>
<evidence type="ECO:0000256" key="1">
    <source>
        <dbReference type="ARBA" id="ARBA00004123"/>
    </source>
</evidence>
<keyword evidence="7" id="KW-0255">Endonuclease</keyword>
<dbReference type="PANTHER" id="PTHR11081:SF8">
    <property type="entry name" value="EXONUCLEASE 1"/>
    <property type="match status" value="1"/>
</dbReference>
<accession>A0AAV2NHL9</accession>
<evidence type="ECO:0000256" key="13">
    <source>
        <dbReference type="ARBA" id="ARBA00022881"/>
    </source>
</evidence>
<dbReference type="SUPFAM" id="SSF88723">
    <property type="entry name" value="PIN domain-like"/>
    <property type="match status" value="1"/>
</dbReference>
<evidence type="ECO:0000256" key="8">
    <source>
        <dbReference type="ARBA" id="ARBA00022763"/>
    </source>
</evidence>
<evidence type="ECO:0000256" key="3">
    <source>
        <dbReference type="ARBA" id="ARBA00020324"/>
    </source>
</evidence>
<dbReference type="InterPro" id="IPR037315">
    <property type="entry name" value="EXO1_H3TH"/>
</dbReference>
<dbReference type="SUPFAM" id="SSF47807">
    <property type="entry name" value="5' to 3' exonuclease, C-terminal subdomain"/>
    <property type="match status" value="1"/>
</dbReference>
<gene>
    <name evidence="21" type="ORF">LPLAT_LOCUS4691</name>
</gene>
<keyword evidence="6 17" id="KW-0479">Metal-binding</keyword>
<dbReference type="Pfam" id="PF00867">
    <property type="entry name" value="XPG_I"/>
    <property type="match status" value="1"/>
</dbReference>
<dbReference type="SMART" id="SM00279">
    <property type="entry name" value="HhH2"/>
    <property type="match status" value="1"/>
</dbReference>
<dbReference type="SMART" id="SM00484">
    <property type="entry name" value="XPGI"/>
    <property type="match status" value="1"/>
</dbReference>
<evidence type="ECO:0000256" key="6">
    <source>
        <dbReference type="ARBA" id="ARBA00022723"/>
    </source>
</evidence>
<dbReference type="CDD" id="cd09857">
    <property type="entry name" value="PIN_EXO1"/>
    <property type="match status" value="1"/>
</dbReference>
<evidence type="ECO:0000256" key="2">
    <source>
        <dbReference type="ARBA" id="ARBA00010563"/>
    </source>
</evidence>
<dbReference type="Gene3D" id="3.40.50.1010">
    <property type="entry name" value="5'-nuclease"/>
    <property type="match status" value="1"/>
</dbReference>
<dbReference type="GO" id="GO:0017108">
    <property type="term" value="F:5'-flap endonuclease activity"/>
    <property type="evidence" value="ECO:0007669"/>
    <property type="project" value="TreeGrafter"/>
</dbReference>
<dbReference type="InterPro" id="IPR036279">
    <property type="entry name" value="5-3_exonuclease_C_sf"/>
</dbReference>
<proteinExistence type="inferred from homology"/>
<evidence type="ECO:0000256" key="14">
    <source>
        <dbReference type="ARBA" id="ARBA00023125"/>
    </source>
</evidence>
<dbReference type="SMART" id="SM00485">
    <property type="entry name" value="XPGN"/>
    <property type="match status" value="1"/>
</dbReference>
<keyword evidence="22" id="KW-1185">Reference proteome</keyword>
<feature type="region of interest" description="Disordered" evidence="18">
    <location>
        <begin position="409"/>
        <end position="432"/>
    </location>
</feature>
<feature type="domain" description="XPG N-terminal" evidence="20">
    <location>
        <begin position="1"/>
        <end position="99"/>
    </location>
</feature>
<evidence type="ECO:0000256" key="16">
    <source>
        <dbReference type="ARBA" id="ARBA00023242"/>
    </source>
</evidence>
<dbReference type="PROSITE" id="PS00842">
    <property type="entry name" value="XPG_2"/>
    <property type="match status" value="1"/>
</dbReference>
<keyword evidence="8 17" id="KW-0227">DNA damage</keyword>
<dbReference type="InterPro" id="IPR006086">
    <property type="entry name" value="XPG-I_dom"/>
</dbReference>
<dbReference type="PROSITE" id="PS00841">
    <property type="entry name" value="XPG_1"/>
    <property type="match status" value="1"/>
</dbReference>
<evidence type="ECO:0000256" key="18">
    <source>
        <dbReference type="SAM" id="MobiDB-lite"/>
    </source>
</evidence>
<comment type="subcellular location">
    <subcellularLocation>
        <location evidence="1 17">Nucleus</location>
    </subcellularLocation>
</comment>
<keyword evidence="4" id="KW-0597">Phosphoprotein</keyword>
<evidence type="ECO:0000256" key="9">
    <source>
        <dbReference type="ARBA" id="ARBA00022769"/>
    </source>
</evidence>
<evidence type="ECO:0000259" key="20">
    <source>
        <dbReference type="SMART" id="SM00485"/>
    </source>
</evidence>
<evidence type="ECO:0000256" key="12">
    <source>
        <dbReference type="ARBA" id="ARBA00022842"/>
    </source>
</evidence>
<dbReference type="FunFam" id="1.10.150.20:FF:000011">
    <property type="entry name" value="exonuclease 1"/>
    <property type="match status" value="1"/>
</dbReference>
<dbReference type="Pfam" id="PF00752">
    <property type="entry name" value="XPG_N"/>
    <property type="match status" value="1"/>
</dbReference>
<dbReference type="FunFam" id="3.40.50.1010:FF:000002">
    <property type="entry name" value="Exonuclease 1, putative"/>
    <property type="match status" value="1"/>
</dbReference>
<keyword evidence="10 17" id="KW-0378">Hydrolase</keyword>
<dbReference type="InterPro" id="IPR006085">
    <property type="entry name" value="XPG_DNA_repair_N"/>
</dbReference>
<reference evidence="21" key="1">
    <citation type="submission" date="2024-04" db="EMBL/GenBank/DDBJ databases">
        <authorList>
            <consortium name="Molecular Ecology Group"/>
        </authorList>
    </citation>
    <scope>NUCLEOTIDE SEQUENCE</scope>
</reference>
<dbReference type="PRINTS" id="PR00853">
    <property type="entry name" value="XPGRADSUPER"/>
</dbReference>
<dbReference type="InterPro" id="IPR006084">
    <property type="entry name" value="XPG/Rad2"/>
</dbReference>
<keyword evidence="13 17" id="KW-0267">Excision nuclease</keyword>
<keyword evidence="5 17" id="KW-0540">Nuclease</keyword>
<keyword evidence="14 17" id="KW-0238">DNA-binding</keyword>
<dbReference type="GO" id="GO:0035312">
    <property type="term" value="F:5'-3' DNA exonuclease activity"/>
    <property type="evidence" value="ECO:0007669"/>
    <property type="project" value="UniProtKB-UniRule"/>
</dbReference>
<evidence type="ECO:0000256" key="17">
    <source>
        <dbReference type="RuleBase" id="RU910737"/>
    </source>
</evidence>
<keyword evidence="16 17" id="KW-0539">Nucleus</keyword>
<evidence type="ECO:0000256" key="5">
    <source>
        <dbReference type="ARBA" id="ARBA00022722"/>
    </source>
</evidence>
<feature type="domain" description="XPG-I" evidence="19">
    <location>
        <begin position="138"/>
        <end position="211"/>
    </location>
</feature>
<dbReference type="GO" id="GO:0006310">
    <property type="term" value="P:DNA recombination"/>
    <property type="evidence" value="ECO:0007669"/>
    <property type="project" value="TreeGrafter"/>
</dbReference>
<evidence type="ECO:0000256" key="10">
    <source>
        <dbReference type="ARBA" id="ARBA00022801"/>
    </source>
</evidence>
<dbReference type="GO" id="GO:0005634">
    <property type="term" value="C:nucleus"/>
    <property type="evidence" value="ECO:0007669"/>
    <property type="project" value="UniProtKB-SubCell"/>
</dbReference>
<dbReference type="InterPro" id="IPR019974">
    <property type="entry name" value="XPG_CS"/>
</dbReference>